<feature type="region of interest" description="Disordered" evidence="1">
    <location>
        <begin position="181"/>
        <end position="205"/>
    </location>
</feature>
<dbReference type="GO" id="GO:0005068">
    <property type="term" value="F:transmembrane receptor protein tyrosine kinase adaptor activity"/>
    <property type="evidence" value="ECO:0007669"/>
    <property type="project" value="TreeGrafter"/>
</dbReference>
<comment type="caution">
    <text evidence="3">The sequence shown here is derived from an EMBL/GenBank/DDBJ whole genome shotgun (WGS) entry which is preliminary data.</text>
</comment>
<evidence type="ECO:0000313" key="3">
    <source>
        <dbReference type="EMBL" id="CAF0925837.1"/>
    </source>
</evidence>
<organism evidence="3 4">
    <name type="scientific">Adineta ricciae</name>
    <name type="common">Rotifer</name>
    <dbReference type="NCBI Taxonomy" id="249248"/>
    <lineage>
        <taxon>Eukaryota</taxon>
        <taxon>Metazoa</taxon>
        <taxon>Spiralia</taxon>
        <taxon>Gnathifera</taxon>
        <taxon>Rotifera</taxon>
        <taxon>Eurotatoria</taxon>
        <taxon>Bdelloidea</taxon>
        <taxon>Adinetida</taxon>
        <taxon>Adinetidae</taxon>
        <taxon>Adineta</taxon>
    </lineage>
</organism>
<evidence type="ECO:0000313" key="4">
    <source>
        <dbReference type="Proteomes" id="UP000663852"/>
    </source>
</evidence>
<dbReference type="InterPro" id="IPR002404">
    <property type="entry name" value="IRS_PTB"/>
</dbReference>
<feature type="compositionally biased region" description="Low complexity" evidence="1">
    <location>
        <begin position="341"/>
        <end position="358"/>
    </location>
</feature>
<evidence type="ECO:0000256" key="1">
    <source>
        <dbReference type="SAM" id="MobiDB-lite"/>
    </source>
</evidence>
<sequence length="389" mass="44069">MPVTRFVFLYLFKWKTLTVISKNKSSTKVTLFIQRGKTFHAYYCMGNNSTSAHLSANLIDAPVPVADDVFKVDNINSYGRKHAVAKIQVSNDSLCIRQKHRQSLYIPLETIKRYGLDGSIFILECGRRAPLGQARYAFRCKQARCLVDCIDQRILLRSKQLSEQPRRGAVTASVSALTNLSSSSRYRRRRTQSDHGQPRRAPSSVLFSSSSSASISFISRATFSYRNSVPNLSENYIPFDTLPSNSREGIEEEERQFVVKMKQPIEKLSSPDLNYLEFKQGSIKLATEEEDLSTGLDVPTISSEEESTQQSSVQQAHKRSLLSLFNHHQQKLSKSKTANQTNSSPISTLNSNPSTTTPYVYIDHEKTITLTEIANKRLRHQQQIRHVEV</sequence>
<evidence type="ECO:0000259" key="2">
    <source>
        <dbReference type="SMART" id="SM00310"/>
    </source>
</evidence>
<dbReference type="GO" id="GO:0005737">
    <property type="term" value="C:cytoplasm"/>
    <property type="evidence" value="ECO:0007669"/>
    <property type="project" value="TreeGrafter"/>
</dbReference>
<protein>
    <recommendedName>
        <fullName evidence="2">IRS-type PTB domain-containing protein</fullName>
    </recommendedName>
</protein>
<name>A0A814BCV3_ADIRI</name>
<proteinExistence type="predicted"/>
<feature type="domain" description="IRS-type PTB" evidence="2">
    <location>
        <begin position="66"/>
        <end position="163"/>
    </location>
</feature>
<dbReference type="EMBL" id="CAJNOJ010000039">
    <property type="protein sequence ID" value="CAF0925837.1"/>
    <property type="molecule type" value="Genomic_DNA"/>
</dbReference>
<dbReference type="OrthoDB" id="6279276at2759"/>
<dbReference type="GO" id="GO:0008543">
    <property type="term" value="P:fibroblast growth factor receptor signaling pathway"/>
    <property type="evidence" value="ECO:0007669"/>
    <property type="project" value="TreeGrafter"/>
</dbReference>
<dbReference type="SMART" id="SM01244">
    <property type="entry name" value="IRS"/>
    <property type="match status" value="1"/>
</dbReference>
<reference evidence="3" key="1">
    <citation type="submission" date="2021-02" db="EMBL/GenBank/DDBJ databases">
        <authorList>
            <person name="Nowell W R."/>
        </authorList>
    </citation>
    <scope>NUCLEOTIDE SEQUENCE</scope>
</reference>
<feature type="region of interest" description="Disordered" evidence="1">
    <location>
        <begin position="289"/>
        <end position="358"/>
    </location>
</feature>
<dbReference type="Gene3D" id="2.30.29.30">
    <property type="entry name" value="Pleckstrin-homology domain (PH domain)/Phosphotyrosine-binding domain (PTB)"/>
    <property type="match status" value="1"/>
</dbReference>
<dbReference type="Pfam" id="PF02174">
    <property type="entry name" value="IRS"/>
    <property type="match status" value="1"/>
</dbReference>
<dbReference type="PANTHER" id="PTHR21258:SF55">
    <property type="entry name" value="FI23523P1"/>
    <property type="match status" value="1"/>
</dbReference>
<dbReference type="InterPro" id="IPR011993">
    <property type="entry name" value="PH-like_dom_sf"/>
</dbReference>
<dbReference type="GO" id="GO:0005104">
    <property type="term" value="F:fibroblast growth factor receptor binding"/>
    <property type="evidence" value="ECO:0007669"/>
    <property type="project" value="TreeGrafter"/>
</dbReference>
<gene>
    <name evidence="3" type="ORF">EDS130_LOCUS11022</name>
</gene>
<dbReference type="SMART" id="SM00310">
    <property type="entry name" value="PTBI"/>
    <property type="match status" value="1"/>
</dbReference>
<dbReference type="PANTHER" id="PTHR21258">
    <property type="entry name" value="DOCKING PROTEIN RELATED"/>
    <property type="match status" value="1"/>
</dbReference>
<dbReference type="Proteomes" id="UP000663852">
    <property type="component" value="Unassembled WGS sequence"/>
</dbReference>
<dbReference type="AlphaFoldDB" id="A0A814BCV3"/>
<dbReference type="SUPFAM" id="SSF50729">
    <property type="entry name" value="PH domain-like"/>
    <property type="match status" value="1"/>
</dbReference>
<accession>A0A814BCV3</accession>
<dbReference type="InterPro" id="IPR050996">
    <property type="entry name" value="Docking_Protein_DOK"/>
</dbReference>